<dbReference type="PANTHER" id="PTHR21016:SF25">
    <property type="entry name" value="TM2 DOMAIN-CONTAINING PROTEIN DDB_G0277895-RELATED"/>
    <property type="match status" value="1"/>
</dbReference>
<evidence type="ECO:0000313" key="11">
    <source>
        <dbReference type="Proteomes" id="UP001058072"/>
    </source>
</evidence>
<sequence length="137" mass="14490">MYCRHCGKELNENADYCTSCGVSTNKGNAYCSFCGAETNEAADVCVKCGAKLKKLNGEPKSKIVAGLLGVFLGAFGIHRFYLGYTTIGVVQLILSVLLGFFTCGVTTAIVGLWGFIEGILIICGTVITTDSDGNLLQ</sequence>
<dbReference type="InterPro" id="IPR050932">
    <property type="entry name" value="TM2D1-3-like"/>
</dbReference>
<dbReference type="PANTHER" id="PTHR21016">
    <property type="entry name" value="BETA-AMYLOID BINDING PROTEIN-RELATED"/>
    <property type="match status" value="1"/>
</dbReference>
<evidence type="ECO:0000259" key="7">
    <source>
        <dbReference type="Pfam" id="PF12773"/>
    </source>
</evidence>
<dbReference type="EMBL" id="CP071249">
    <property type="protein sequence ID" value="UUF06219.1"/>
    <property type="molecule type" value="Genomic_DNA"/>
</dbReference>
<dbReference type="Proteomes" id="UP001058072">
    <property type="component" value="Chromosome"/>
</dbReference>
<evidence type="ECO:0000313" key="9">
    <source>
        <dbReference type="EMBL" id="UUF07462.1"/>
    </source>
</evidence>
<feature type="transmembrane region" description="Helical" evidence="5">
    <location>
        <begin position="93"/>
        <end position="116"/>
    </location>
</feature>
<dbReference type="InterPro" id="IPR025874">
    <property type="entry name" value="DZR"/>
</dbReference>
<proteinExistence type="predicted"/>
<evidence type="ECO:0000313" key="8">
    <source>
        <dbReference type="EMBL" id="UUF06219.1"/>
    </source>
</evidence>
<name>A0A9Q9CP78_9FIRM</name>
<gene>
    <name evidence="8" type="ORF">J0J69_01100</name>
    <name evidence="9" type="ORF">J0J70_07405</name>
</gene>
<comment type="subcellular location">
    <subcellularLocation>
        <location evidence="1">Membrane</location>
        <topology evidence="1">Multi-pass membrane protein</topology>
    </subcellularLocation>
</comment>
<organism evidence="9 11">
    <name type="scientific">Turicibacter bilis</name>
    <dbReference type="NCBI Taxonomy" id="2735723"/>
    <lineage>
        <taxon>Bacteria</taxon>
        <taxon>Bacillati</taxon>
        <taxon>Bacillota</taxon>
        <taxon>Erysipelotrichia</taxon>
        <taxon>Erysipelotrichales</taxon>
        <taxon>Turicibacteraceae</taxon>
        <taxon>Turicibacter</taxon>
    </lineage>
</organism>
<evidence type="ECO:0000256" key="1">
    <source>
        <dbReference type="ARBA" id="ARBA00004141"/>
    </source>
</evidence>
<feature type="domain" description="DZANK-type" evidence="7">
    <location>
        <begin position="3"/>
        <end position="49"/>
    </location>
</feature>
<keyword evidence="2 5" id="KW-0812">Transmembrane</keyword>
<evidence type="ECO:0000256" key="3">
    <source>
        <dbReference type="ARBA" id="ARBA00022989"/>
    </source>
</evidence>
<dbReference type="Pfam" id="PF12773">
    <property type="entry name" value="DZR"/>
    <property type="match status" value="1"/>
</dbReference>
<dbReference type="AlphaFoldDB" id="A0A9Q9CP78"/>
<keyword evidence="3 5" id="KW-1133">Transmembrane helix</keyword>
<dbReference type="EMBL" id="CP071250">
    <property type="protein sequence ID" value="UUF07462.1"/>
    <property type="molecule type" value="Genomic_DNA"/>
</dbReference>
<evidence type="ECO:0000313" key="10">
    <source>
        <dbReference type="Proteomes" id="UP001058016"/>
    </source>
</evidence>
<dbReference type="GO" id="GO:0016020">
    <property type="term" value="C:membrane"/>
    <property type="evidence" value="ECO:0007669"/>
    <property type="project" value="UniProtKB-SubCell"/>
</dbReference>
<accession>A0A9Q9CP78</accession>
<dbReference type="RefSeq" id="WP_055275339.1">
    <property type="nucleotide sequence ID" value="NZ_CP071249.1"/>
</dbReference>
<evidence type="ECO:0000256" key="4">
    <source>
        <dbReference type="ARBA" id="ARBA00023136"/>
    </source>
</evidence>
<dbReference type="Proteomes" id="UP001058016">
    <property type="component" value="Chromosome"/>
</dbReference>
<protein>
    <submittedName>
        <fullName evidence="9">NINE protein</fullName>
    </submittedName>
</protein>
<dbReference type="Pfam" id="PF05154">
    <property type="entry name" value="TM2"/>
    <property type="match status" value="1"/>
</dbReference>
<reference evidence="9 10" key="1">
    <citation type="submission" date="2021-03" db="EMBL/GenBank/DDBJ databases">
        <title>Comparative Genomics and Metabolomics in the genus Turicibacter.</title>
        <authorList>
            <person name="Maki J."/>
            <person name="Looft T."/>
        </authorList>
    </citation>
    <scope>NUCLEOTIDE SEQUENCE</scope>
    <source>
        <strain evidence="9">ISU324</strain>
        <strain evidence="8 10">MMM721</strain>
    </source>
</reference>
<evidence type="ECO:0000256" key="2">
    <source>
        <dbReference type="ARBA" id="ARBA00022692"/>
    </source>
</evidence>
<evidence type="ECO:0000256" key="5">
    <source>
        <dbReference type="SAM" id="Phobius"/>
    </source>
</evidence>
<dbReference type="InterPro" id="IPR007829">
    <property type="entry name" value="TM2"/>
</dbReference>
<keyword evidence="10" id="KW-1185">Reference proteome</keyword>
<feature type="domain" description="TM2" evidence="6">
    <location>
        <begin position="59"/>
        <end position="104"/>
    </location>
</feature>
<evidence type="ECO:0000259" key="6">
    <source>
        <dbReference type="Pfam" id="PF05154"/>
    </source>
</evidence>
<keyword evidence="4 5" id="KW-0472">Membrane</keyword>
<feature type="transmembrane region" description="Helical" evidence="5">
    <location>
        <begin position="63"/>
        <end position="81"/>
    </location>
</feature>